<reference evidence="1 2" key="1">
    <citation type="submission" date="2015-01" db="EMBL/GenBank/DDBJ databases">
        <title>Evolution of Trichinella species and genotypes.</title>
        <authorList>
            <person name="Korhonen P.K."/>
            <person name="Edoardo P."/>
            <person name="Giuseppe L.R."/>
            <person name="Gasser R.B."/>
        </authorList>
    </citation>
    <scope>NUCLEOTIDE SEQUENCE [LARGE SCALE GENOMIC DNA]</scope>
    <source>
        <strain evidence="1">ISS1980</strain>
    </source>
</reference>
<keyword evidence="2" id="KW-1185">Reference proteome</keyword>
<dbReference type="Proteomes" id="UP000054843">
    <property type="component" value="Unassembled WGS sequence"/>
</dbReference>
<accession>A0A0V1N923</accession>
<evidence type="ECO:0000313" key="1">
    <source>
        <dbReference type="EMBL" id="KRZ80482.1"/>
    </source>
</evidence>
<proteinExistence type="predicted"/>
<sequence>MCYIIFGNCAFRPSPGTPNALACRAQQKILSKVWASIDCLAPYLARQQDLTVCWKNSKWRNTCYYIPFLSVKTDSCGGAGAWDTKSCGRCAEAAVSQTVHRITIGEDL</sequence>
<comment type="caution">
    <text evidence="1">The sequence shown here is derived from an EMBL/GenBank/DDBJ whole genome shotgun (WGS) entry which is preliminary data.</text>
</comment>
<name>A0A0V1N923_9BILA</name>
<organism evidence="1 2">
    <name type="scientific">Trichinella papuae</name>
    <dbReference type="NCBI Taxonomy" id="268474"/>
    <lineage>
        <taxon>Eukaryota</taxon>
        <taxon>Metazoa</taxon>
        <taxon>Ecdysozoa</taxon>
        <taxon>Nematoda</taxon>
        <taxon>Enoplea</taxon>
        <taxon>Dorylaimia</taxon>
        <taxon>Trichinellida</taxon>
        <taxon>Trichinellidae</taxon>
        <taxon>Trichinella</taxon>
    </lineage>
</organism>
<gene>
    <name evidence="1" type="ORF">T10_965</name>
</gene>
<evidence type="ECO:0000313" key="2">
    <source>
        <dbReference type="Proteomes" id="UP000054843"/>
    </source>
</evidence>
<dbReference type="EMBL" id="JYDO01000002">
    <property type="protein sequence ID" value="KRZ80482.1"/>
    <property type="molecule type" value="Genomic_DNA"/>
</dbReference>
<dbReference type="AlphaFoldDB" id="A0A0V1N923"/>
<protein>
    <submittedName>
        <fullName evidence="1">Uncharacterized protein</fullName>
    </submittedName>
</protein>